<evidence type="ECO:0000256" key="5">
    <source>
        <dbReference type="ARBA" id="ARBA00022737"/>
    </source>
</evidence>
<name>A0A077ZT35_STYLE</name>
<keyword evidence="10" id="KW-0539">Nucleus</keyword>
<dbReference type="InterPro" id="IPR001680">
    <property type="entry name" value="WD40_rpt"/>
</dbReference>
<evidence type="ECO:0000256" key="7">
    <source>
        <dbReference type="ARBA" id="ARBA00022927"/>
    </source>
</evidence>
<dbReference type="InParanoid" id="A0A077ZT35"/>
<evidence type="ECO:0000256" key="2">
    <source>
        <dbReference type="ARBA" id="ARBA00010102"/>
    </source>
</evidence>
<dbReference type="Pfam" id="PF00400">
    <property type="entry name" value="WD40"/>
    <property type="match status" value="2"/>
</dbReference>
<dbReference type="GO" id="GO:0090114">
    <property type="term" value="P:COPII-coated vesicle budding"/>
    <property type="evidence" value="ECO:0007669"/>
    <property type="project" value="TreeGrafter"/>
</dbReference>
<dbReference type="OrthoDB" id="364224at2759"/>
<protein>
    <submittedName>
        <fullName evidence="11">Uncharacterized protein</fullName>
    </submittedName>
</protein>
<dbReference type="PANTHER" id="PTHR11024:SF2">
    <property type="entry name" value="PROTEIN SEC13 HOMOLOG"/>
    <property type="match status" value="1"/>
</dbReference>
<evidence type="ECO:0000313" key="12">
    <source>
        <dbReference type="Proteomes" id="UP000039865"/>
    </source>
</evidence>
<comment type="subcellular location">
    <subcellularLocation>
        <location evidence="1">Nucleus</location>
        <location evidence="1">Nuclear pore complex</location>
    </subcellularLocation>
</comment>
<evidence type="ECO:0000256" key="9">
    <source>
        <dbReference type="ARBA" id="ARBA00023132"/>
    </source>
</evidence>
<sequence>MKELSKRGDQQKLKGQLCCVRIFHLRSIRHAGPAWQVTWAHPKYESIIATCGYDKRVNIWKEVKQQTWDLVYQIEAAASVNSISWAPWEYGLILAAGSADGKIHIIQRKGDDTWSTICFEGHNGGVNALSWGPSTDPSMLSQQHPSAQADQQQFALPPKRFVSGGCDKKVKLWTFKDGKFNEQDLATHDDWVRDVAWCNNIGLLHDTIATCSEDQKVKILKRDTATDSWSVKTTLDIQIPTWKVSWSTVGNLLAVSGQDNVVQIFKEASNGEYELVSKVNEEGVLDGN</sequence>
<dbReference type="OMA" id="REGDQWE"/>
<dbReference type="GO" id="GO:0031080">
    <property type="term" value="C:nuclear pore outer ring"/>
    <property type="evidence" value="ECO:0007669"/>
    <property type="project" value="TreeGrafter"/>
</dbReference>
<dbReference type="InterPro" id="IPR015943">
    <property type="entry name" value="WD40/YVTN_repeat-like_dom_sf"/>
</dbReference>
<dbReference type="SMART" id="SM00320">
    <property type="entry name" value="WD40"/>
    <property type="match status" value="5"/>
</dbReference>
<reference evidence="11 12" key="1">
    <citation type="submission" date="2014-06" db="EMBL/GenBank/DDBJ databases">
        <authorList>
            <person name="Swart Estienne"/>
        </authorList>
    </citation>
    <scope>NUCLEOTIDE SEQUENCE [LARGE SCALE GENOMIC DNA]</scope>
    <source>
        <strain evidence="11 12">130c</strain>
    </source>
</reference>
<comment type="similarity">
    <text evidence="2">Belongs to the WD repeat SEC13 family.</text>
</comment>
<keyword evidence="6" id="KW-0509">mRNA transport</keyword>
<dbReference type="InterPro" id="IPR037363">
    <property type="entry name" value="Sec13/Seh1_fam"/>
</dbReference>
<gene>
    <name evidence="11" type="primary">Contig3666.g161</name>
    <name evidence="11" type="ORF">STYLEM_2016</name>
</gene>
<evidence type="ECO:0000256" key="3">
    <source>
        <dbReference type="ARBA" id="ARBA00022448"/>
    </source>
</evidence>
<keyword evidence="9" id="KW-0906">Nuclear pore complex</keyword>
<dbReference type="PANTHER" id="PTHR11024">
    <property type="entry name" value="NUCLEAR PORE COMPLEX PROTEIN SEC13 / SEH1 FAMILY MEMBER"/>
    <property type="match status" value="1"/>
</dbReference>
<keyword evidence="8" id="KW-0811">Translocation</keyword>
<dbReference type="Proteomes" id="UP000039865">
    <property type="component" value="Unassembled WGS sequence"/>
</dbReference>
<dbReference type="Gene3D" id="2.130.10.10">
    <property type="entry name" value="YVTN repeat-like/Quinoprotein amine dehydrogenase"/>
    <property type="match status" value="1"/>
</dbReference>
<keyword evidence="4" id="KW-0853">WD repeat</keyword>
<dbReference type="GO" id="GO:0051028">
    <property type="term" value="P:mRNA transport"/>
    <property type="evidence" value="ECO:0007669"/>
    <property type="project" value="UniProtKB-KW"/>
</dbReference>
<evidence type="ECO:0000313" key="11">
    <source>
        <dbReference type="EMBL" id="CDW73048.1"/>
    </source>
</evidence>
<evidence type="ECO:0000256" key="10">
    <source>
        <dbReference type="ARBA" id="ARBA00023242"/>
    </source>
</evidence>
<evidence type="ECO:0000256" key="8">
    <source>
        <dbReference type="ARBA" id="ARBA00023010"/>
    </source>
</evidence>
<organism evidence="11 12">
    <name type="scientific">Stylonychia lemnae</name>
    <name type="common">Ciliate</name>
    <dbReference type="NCBI Taxonomy" id="5949"/>
    <lineage>
        <taxon>Eukaryota</taxon>
        <taxon>Sar</taxon>
        <taxon>Alveolata</taxon>
        <taxon>Ciliophora</taxon>
        <taxon>Intramacronucleata</taxon>
        <taxon>Spirotrichea</taxon>
        <taxon>Stichotrichia</taxon>
        <taxon>Sporadotrichida</taxon>
        <taxon>Oxytrichidae</taxon>
        <taxon>Stylonychinae</taxon>
        <taxon>Stylonychia</taxon>
    </lineage>
</organism>
<dbReference type="SUPFAM" id="SSF50978">
    <property type="entry name" value="WD40 repeat-like"/>
    <property type="match status" value="1"/>
</dbReference>
<keyword evidence="7" id="KW-0653">Protein transport</keyword>
<keyword evidence="5" id="KW-0677">Repeat</keyword>
<dbReference type="GO" id="GO:0030127">
    <property type="term" value="C:COPII vesicle coat"/>
    <property type="evidence" value="ECO:0007669"/>
    <property type="project" value="TreeGrafter"/>
</dbReference>
<dbReference type="AlphaFoldDB" id="A0A077ZT35"/>
<proteinExistence type="inferred from homology"/>
<evidence type="ECO:0000256" key="1">
    <source>
        <dbReference type="ARBA" id="ARBA00004567"/>
    </source>
</evidence>
<dbReference type="InterPro" id="IPR036322">
    <property type="entry name" value="WD40_repeat_dom_sf"/>
</dbReference>
<keyword evidence="12" id="KW-1185">Reference proteome</keyword>
<evidence type="ECO:0000256" key="6">
    <source>
        <dbReference type="ARBA" id="ARBA00022816"/>
    </source>
</evidence>
<dbReference type="EMBL" id="CCKQ01001951">
    <property type="protein sequence ID" value="CDW73048.1"/>
    <property type="molecule type" value="Genomic_DNA"/>
</dbReference>
<dbReference type="GO" id="GO:0006606">
    <property type="term" value="P:protein import into nucleus"/>
    <property type="evidence" value="ECO:0007669"/>
    <property type="project" value="TreeGrafter"/>
</dbReference>
<dbReference type="GO" id="GO:0005198">
    <property type="term" value="F:structural molecule activity"/>
    <property type="evidence" value="ECO:0007669"/>
    <property type="project" value="InterPro"/>
</dbReference>
<accession>A0A077ZT35</accession>
<keyword evidence="3" id="KW-0813">Transport</keyword>
<evidence type="ECO:0000256" key="4">
    <source>
        <dbReference type="ARBA" id="ARBA00022574"/>
    </source>
</evidence>